<sequence length="509" mass="47833">MASTIKVDNVQNQPGTNIISKCSTTITVGAACNSVAVTGNVVKSNAVQASDGGNIVNQCGTTITLGASGDTVALACGASQTGFGRTGTVDWITTPKVTGDSPVTGVSGNGYFMNTTAGAITLNLPAGSAGDIISVADYAGTWQTNGLTIAPDGSEKMGGVAGSVGLSSEGQSVTFVYIDSTQGWINTMDSTSNVRASTFILATGGTITTCGDYKTHTFTGPGTFALTSAGTPAGSDTVEYVNVAGGGAGAGGGTTYGAGGGGAGGLRTNYPSPAVAGLAVTATGYPITVGAGGLGSYCSPDPSFNWTKGNDSVFSTITSAGGGRGSGATTPPCATYSGGSGGGGGGAYTGAPGTINPGGAGDTPPSPCTQGNPGGTGRQGASGGYMGGGGGGHGCAGANQPGPAHGGDGSPISCTMFSGTGPTYGEPGPNPGRYLAGGGGGASYNGGNTGNGGAGGGGNAKSGPTGPAPPAADGLANMGAGGGGGNGYPTAIDSGGGGSGIVIIRYKFQ</sequence>
<evidence type="ECO:0000313" key="3">
    <source>
        <dbReference type="EMBL" id="SUZ92766.1"/>
    </source>
</evidence>
<dbReference type="InterPro" id="IPR049304">
    <property type="entry name" value="Gly_rich_dom"/>
</dbReference>
<dbReference type="InterPro" id="IPR027411">
    <property type="entry name" value="Gp9/Gp10_mid_dom_sf"/>
</dbReference>
<proteinExistence type="predicted"/>
<dbReference type="PROSITE" id="PS51257">
    <property type="entry name" value="PROKAR_LIPOPROTEIN"/>
    <property type="match status" value="1"/>
</dbReference>
<dbReference type="SUPFAM" id="SSF50017">
    <property type="entry name" value="gp9"/>
    <property type="match status" value="1"/>
</dbReference>
<accession>A0A381RLP0</accession>
<protein>
    <recommendedName>
        <fullName evidence="2">Glycine-rich domain-containing protein</fullName>
    </recommendedName>
</protein>
<gene>
    <name evidence="3" type="ORF">METZ01_LOCUS45620</name>
</gene>
<dbReference type="InterPro" id="IPR036240">
    <property type="entry name" value="Gp9-like_sf"/>
</dbReference>
<evidence type="ECO:0000256" key="1">
    <source>
        <dbReference type="SAM" id="MobiDB-lite"/>
    </source>
</evidence>
<dbReference type="AlphaFoldDB" id="A0A381RLP0"/>
<name>A0A381RLP0_9ZZZZ</name>
<dbReference type="Pfam" id="PF21722">
    <property type="entry name" value="Gly_rich_2"/>
    <property type="match status" value="1"/>
</dbReference>
<feature type="domain" description="Glycine-rich" evidence="2">
    <location>
        <begin position="228"/>
        <end position="507"/>
    </location>
</feature>
<feature type="region of interest" description="Disordered" evidence="1">
    <location>
        <begin position="354"/>
        <end position="385"/>
    </location>
</feature>
<feature type="region of interest" description="Disordered" evidence="1">
    <location>
        <begin position="399"/>
        <end position="436"/>
    </location>
</feature>
<organism evidence="3">
    <name type="scientific">marine metagenome</name>
    <dbReference type="NCBI Taxonomy" id="408172"/>
    <lineage>
        <taxon>unclassified sequences</taxon>
        <taxon>metagenomes</taxon>
        <taxon>ecological metagenomes</taxon>
    </lineage>
</organism>
<feature type="compositionally biased region" description="Gly residues" evidence="1">
    <location>
        <begin position="372"/>
        <end position="385"/>
    </location>
</feature>
<feature type="compositionally biased region" description="Polar residues" evidence="1">
    <location>
        <begin position="412"/>
        <end position="421"/>
    </location>
</feature>
<dbReference type="EMBL" id="UINC01002088">
    <property type="protein sequence ID" value="SUZ92766.1"/>
    <property type="molecule type" value="Genomic_DNA"/>
</dbReference>
<evidence type="ECO:0000259" key="2">
    <source>
        <dbReference type="Pfam" id="PF21722"/>
    </source>
</evidence>
<reference evidence="3" key="1">
    <citation type="submission" date="2018-05" db="EMBL/GenBank/DDBJ databases">
        <authorList>
            <person name="Lanie J.A."/>
            <person name="Ng W.-L."/>
            <person name="Kazmierczak K.M."/>
            <person name="Andrzejewski T.M."/>
            <person name="Davidsen T.M."/>
            <person name="Wayne K.J."/>
            <person name="Tettelin H."/>
            <person name="Glass J.I."/>
            <person name="Rusch D."/>
            <person name="Podicherti R."/>
            <person name="Tsui H.-C.T."/>
            <person name="Winkler M.E."/>
        </authorList>
    </citation>
    <scope>NUCLEOTIDE SEQUENCE</scope>
</reference>
<dbReference type="Gene3D" id="2.60.120.640">
    <property type="entry name" value="gp9"/>
    <property type="match status" value="1"/>
</dbReference>